<feature type="transmembrane region" description="Helical" evidence="1">
    <location>
        <begin position="133"/>
        <end position="149"/>
    </location>
</feature>
<keyword evidence="3" id="KW-1185">Reference proteome</keyword>
<feature type="transmembrane region" description="Helical" evidence="1">
    <location>
        <begin position="225"/>
        <end position="245"/>
    </location>
</feature>
<dbReference type="AlphaFoldDB" id="A0AAD1XIK8"/>
<name>A0AAD1XIK8_EUPCR</name>
<feature type="transmembrane region" description="Helical" evidence="1">
    <location>
        <begin position="295"/>
        <end position="315"/>
    </location>
</feature>
<proteinExistence type="predicted"/>
<dbReference type="EMBL" id="CAMPGE010014709">
    <property type="protein sequence ID" value="CAI2373366.1"/>
    <property type="molecule type" value="Genomic_DNA"/>
</dbReference>
<evidence type="ECO:0000256" key="1">
    <source>
        <dbReference type="SAM" id="Phobius"/>
    </source>
</evidence>
<keyword evidence="1" id="KW-0472">Membrane</keyword>
<protein>
    <submittedName>
        <fullName evidence="2">Uncharacterized protein</fullName>
    </submittedName>
</protein>
<organism evidence="2 3">
    <name type="scientific">Euplotes crassus</name>
    <dbReference type="NCBI Taxonomy" id="5936"/>
    <lineage>
        <taxon>Eukaryota</taxon>
        <taxon>Sar</taxon>
        <taxon>Alveolata</taxon>
        <taxon>Ciliophora</taxon>
        <taxon>Intramacronucleata</taxon>
        <taxon>Spirotrichea</taxon>
        <taxon>Hypotrichia</taxon>
        <taxon>Euplotida</taxon>
        <taxon>Euplotidae</taxon>
        <taxon>Moneuplotes</taxon>
    </lineage>
</organism>
<feature type="transmembrane region" description="Helical" evidence="1">
    <location>
        <begin position="327"/>
        <end position="356"/>
    </location>
</feature>
<sequence length="369" mass="43842">MDSEQSFSTHGCNSSLPMKQRFIAEEKFVVTDDPNEDNPPSYYFNGYITYVLFCMPLTFLMTFIPEWNTGSELYADFYERRTFYTQYFSLGKFLYWMILAPIGFAFVVTINLDNERRTPFTSRDGSFKDIKKLMLVAPILFFASANIFLRDTYDMRRDCPVIDTNFIQESYEKGFIQNWEPSTNFETIGELAHDHKELPEIFDSITKNLEEFEDVRCHTYTRSEVFWYNFVHLIFFFLGLNFTHLDQGILQDFTLDWEVMKNWPAMLWGVFISLIGFLIFTLYHLFVLYRESEVLGYYLIFLVLYISYFVIKTWILGSKRELHIHHYVLGFSVVLFCGYQSYYVTILGAIFTGIFIEGISRWGFDPIWE</sequence>
<dbReference type="Proteomes" id="UP001295684">
    <property type="component" value="Unassembled WGS sequence"/>
</dbReference>
<comment type="caution">
    <text evidence="2">The sequence shown here is derived from an EMBL/GenBank/DDBJ whole genome shotgun (WGS) entry which is preliminary data.</text>
</comment>
<feature type="transmembrane region" description="Helical" evidence="1">
    <location>
        <begin position="93"/>
        <end position="112"/>
    </location>
</feature>
<gene>
    <name evidence="2" type="ORF">ECRASSUSDP1_LOCUS14710</name>
</gene>
<feature type="transmembrane region" description="Helical" evidence="1">
    <location>
        <begin position="266"/>
        <end position="289"/>
    </location>
</feature>
<keyword evidence="1" id="KW-1133">Transmembrane helix</keyword>
<feature type="transmembrane region" description="Helical" evidence="1">
    <location>
        <begin position="47"/>
        <end position="64"/>
    </location>
</feature>
<reference evidence="2" key="1">
    <citation type="submission" date="2023-07" db="EMBL/GenBank/DDBJ databases">
        <authorList>
            <consortium name="AG Swart"/>
            <person name="Singh M."/>
            <person name="Singh A."/>
            <person name="Seah K."/>
            <person name="Emmerich C."/>
        </authorList>
    </citation>
    <scope>NUCLEOTIDE SEQUENCE</scope>
    <source>
        <strain evidence="2">DP1</strain>
    </source>
</reference>
<evidence type="ECO:0000313" key="3">
    <source>
        <dbReference type="Proteomes" id="UP001295684"/>
    </source>
</evidence>
<evidence type="ECO:0000313" key="2">
    <source>
        <dbReference type="EMBL" id="CAI2373366.1"/>
    </source>
</evidence>
<accession>A0AAD1XIK8</accession>
<keyword evidence="1" id="KW-0812">Transmembrane</keyword>